<feature type="domain" description="MADF" evidence="3">
    <location>
        <begin position="15"/>
        <end position="101"/>
    </location>
</feature>
<evidence type="ECO:0000259" key="3">
    <source>
        <dbReference type="PROSITE" id="PS51029"/>
    </source>
</evidence>
<gene>
    <name evidence="5" type="ORF">QE152_g27318</name>
</gene>
<comment type="subcellular location">
    <subcellularLocation>
        <location evidence="1">Nucleus</location>
    </subcellularLocation>
</comment>
<dbReference type="PROSITE" id="PS51031">
    <property type="entry name" value="BESS"/>
    <property type="match status" value="1"/>
</dbReference>
<dbReference type="InterPro" id="IPR004210">
    <property type="entry name" value="BESS_motif"/>
</dbReference>
<keyword evidence="6" id="KW-1185">Reference proteome</keyword>
<feature type="compositionally biased region" description="Polar residues" evidence="2">
    <location>
        <begin position="167"/>
        <end position="176"/>
    </location>
</feature>
<proteinExistence type="predicted"/>
<evidence type="ECO:0000313" key="6">
    <source>
        <dbReference type="Proteomes" id="UP001458880"/>
    </source>
</evidence>
<feature type="compositionally biased region" description="Polar residues" evidence="2">
    <location>
        <begin position="125"/>
        <end position="137"/>
    </location>
</feature>
<reference evidence="5 6" key="1">
    <citation type="journal article" date="2024" name="BMC Genomics">
        <title>De novo assembly and annotation of Popillia japonica's genome with initial clues to its potential as an invasive pest.</title>
        <authorList>
            <person name="Cucini C."/>
            <person name="Boschi S."/>
            <person name="Funari R."/>
            <person name="Cardaioli E."/>
            <person name="Iannotti N."/>
            <person name="Marturano G."/>
            <person name="Paoli F."/>
            <person name="Bruttini M."/>
            <person name="Carapelli A."/>
            <person name="Frati F."/>
            <person name="Nardi F."/>
        </authorList>
    </citation>
    <scope>NUCLEOTIDE SEQUENCE [LARGE SCALE GENOMIC DNA]</scope>
    <source>
        <strain evidence="5">DMR45628</strain>
    </source>
</reference>
<feature type="compositionally biased region" description="Acidic residues" evidence="2">
    <location>
        <begin position="144"/>
        <end position="158"/>
    </location>
</feature>
<dbReference type="GO" id="GO:0005667">
    <property type="term" value="C:transcription regulator complex"/>
    <property type="evidence" value="ECO:0007669"/>
    <property type="project" value="TreeGrafter"/>
</dbReference>
<evidence type="ECO:0000259" key="4">
    <source>
        <dbReference type="PROSITE" id="PS51031"/>
    </source>
</evidence>
<comment type="caution">
    <text evidence="5">The sequence shown here is derived from an EMBL/GenBank/DDBJ whole genome shotgun (WGS) entry which is preliminary data.</text>
</comment>
<dbReference type="InterPro" id="IPR039353">
    <property type="entry name" value="TF_Adf1"/>
</dbReference>
<sequence>MADDELKDELKLNIDLCVKVEKHPCLYDITRDDHSKRQILEKAWAEISGKVGLSAEACKKRWANLRTVFVRRRSKPPKSGSGFKKEYYLNKYMQFIIPHTKLAVESTGSNLPPVPREHSDRKKQPSTLEEGQSSESQDINRDVDGDDDLVSLDVEESQNGETDHNRPTINSGSRQYSGKREKPLGSVDRAFLEYFHSRRQKRNLDSENPEKPLGSVDRAFLEYFHSRRQKRNLDSENPRKCFLLSLQPELDQLPEYQFKVFKRRVLALLDELDMSRPNSSSSMASHDGWGDRCLAMTPNIPSKLDNIHESTHSPMEQMQHDAGSDLEKGHDLETLVYRFLP</sequence>
<keyword evidence="1" id="KW-0539">Nucleus</keyword>
<dbReference type="SMART" id="SM00595">
    <property type="entry name" value="MADF"/>
    <property type="match status" value="1"/>
</dbReference>
<accession>A0AAW1JW21</accession>
<feature type="domain" description="BESS" evidence="4">
    <location>
        <begin position="236"/>
        <end position="275"/>
    </location>
</feature>
<dbReference type="GO" id="GO:0006357">
    <property type="term" value="P:regulation of transcription by RNA polymerase II"/>
    <property type="evidence" value="ECO:0007669"/>
    <property type="project" value="TreeGrafter"/>
</dbReference>
<dbReference type="EMBL" id="JASPKY010000333">
    <property type="protein sequence ID" value="KAK9708262.1"/>
    <property type="molecule type" value="Genomic_DNA"/>
</dbReference>
<dbReference type="Pfam" id="PF10545">
    <property type="entry name" value="MADF_DNA_bdg"/>
    <property type="match status" value="1"/>
</dbReference>
<dbReference type="Proteomes" id="UP001458880">
    <property type="component" value="Unassembled WGS sequence"/>
</dbReference>
<evidence type="ECO:0000313" key="5">
    <source>
        <dbReference type="EMBL" id="KAK9708262.1"/>
    </source>
</evidence>
<evidence type="ECO:0000256" key="2">
    <source>
        <dbReference type="SAM" id="MobiDB-lite"/>
    </source>
</evidence>
<dbReference type="PANTHER" id="PTHR12243">
    <property type="entry name" value="MADF DOMAIN TRANSCRIPTION FACTOR"/>
    <property type="match status" value="1"/>
</dbReference>
<organism evidence="5 6">
    <name type="scientific">Popillia japonica</name>
    <name type="common">Japanese beetle</name>
    <dbReference type="NCBI Taxonomy" id="7064"/>
    <lineage>
        <taxon>Eukaryota</taxon>
        <taxon>Metazoa</taxon>
        <taxon>Ecdysozoa</taxon>
        <taxon>Arthropoda</taxon>
        <taxon>Hexapoda</taxon>
        <taxon>Insecta</taxon>
        <taxon>Pterygota</taxon>
        <taxon>Neoptera</taxon>
        <taxon>Endopterygota</taxon>
        <taxon>Coleoptera</taxon>
        <taxon>Polyphaga</taxon>
        <taxon>Scarabaeiformia</taxon>
        <taxon>Scarabaeidae</taxon>
        <taxon>Rutelinae</taxon>
        <taxon>Popillia</taxon>
    </lineage>
</organism>
<dbReference type="GO" id="GO:0005634">
    <property type="term" value="C:nucleus"/>
    <property type="evidence" value="ECO:0007669"/>
    <property type="project" value="UniProtKB-SubCell"/>
</dbReference>
<name>A0AAW1JW21_POPJA</name>
<protein>
    <submittedName>
        <fullName evidence="5">Alcohol dehydrogenase transcription factor Myb/SANT-like</fullName>
    </submittedName>
</protein>
<dbReference type="GO" id="GO:0003677">
    <property type="term" value="F:DNA binding"/>
    <property type="evidence" value="ECO:0007669"/>
    <property type="project" value="InterPro"/>
</dbReference>
<dbReference type="PROSITE" id="PS51029">
    <property type="entry name" value="MADF"/>
    <property type="match status" value="1"/>
</dbReference>
<evidence type="ECO:0000256" key="1">
    <source>
        <dbReference type="PROSITE-ProRule" id="PRU00371"/>
    </source>
</evidence>
<dbReference type="InterPro" id="IPR006578">
    <property type="entry name" value="MADF-dom"/>
</dbReference>
<dbReference type="AlphaFoldDB" id="A0AAW1JW21"/>
<dbReference type="PANTHER" id="PTHR12243:SF60">
    <property type="entry name" value="SI:CH211-15D5.12-RELATED"/>
    <property type="match status" value="1"/>
</dbReference>
<feature type="region of interest" description="Disordered" evidence="2">
    <location>
        <begin position="106"/>
        <end position="182"/>
    </location>
</feature>